<name>A0A511AZ96_9PROT</name>
<feature type="chain" id="PRO_5022100397" evidence="1">
    <location>
        <begin position="31"/>
        <end position="104"/>
    </location>
</feature>
<accession>A0A511AZ96</accession>
<proteinExistence type="predicted"/>
<organism evidence="2 3">
    <name type="scientific">Gluconobacter wancherniae NBRC 103581</name>
    <dbReference type="NCBI Taxonomy" id="656744"/>
    <lineage>
        <taxon>Bacteria</taxon>
        <taxon>Pseudomonadati</taxon>
        <taxon>Pseudomonadota</taxon>
        <taxon>Alphaproteobacteria</taxon>
        <taxon>Acetobacterales</taxon>
        <taxon>Acetobacteraceae</taxon>
        <taxon>Gluconobacter</taxon>
    </lineage>
</organism>
<evidence type="ECO:0000313" key="3">
    <source>
        <dbReference type="Proteomes" id="UP000321230"/>
    </source>
</evidence>
<comment type="caution">
    <text evidence="2">The sequence shown here is derived from an EMBL/GenBank/DDBJ whole genome shotgun (WGS) entry which is preliminary data.</text>
</comment>
<gene>
    <name evidence="2" type="ORF">GWA01_03930</name>
</gene>
<dbReference type="EMBL" id="BJUZ01000001">
    <property type="protein sequence ID" value="GEK92623.1"/>
    <property type="molecule type" value="Genomic_DNA"/>
</dbReference>
<feature type="signal peptide" evidence="1">
    <location>
        <begin position="1"/>
        <end position="30"/>
    </location>
</feature>
<sequence length="104" mass="11322">MLKHFAGLLVASGLFVGAMALGDVSSTAHAQFIPYSGPYRTPPPPPHLIPEEIPTRSATMKWVPGRWQWVGNGYRWSAGHRVQAGRSAVRPGGVLPDRSHLLRS</sequence>
<dbReference type="AlphaFoldDB" id="A0A511AZ96"/>
<evidence type="ECO:0000313" key="2">
    <source>
        <dbReference type="EMBL" id="GEK92623.1"/>
    </source>
</evidence>
<keyword evidence="3" id="KW-1185">Reference proteome</keyword>
<dbReference type="Proteomes" id="UP000321230">
    <property type="component" value="Unassembled WGS sequence"/>
</dbReference>
<protein>
    <submittedName>
        <fullName evidence="2">Uncharacterized protein</fullName>
    </submittedName>
</protein>
<evidence type="ECO:0000256" key="1">
    <source>
        <dbReference type="SAM" id="SignalP"/>
    </source>
</evidence>
<keyword evidence="1" id="KW-0732">Signal</keyword>
<reference evidence="2 3" key="1">
    <citation type="submission" date="2019-07" db="EMBL/GenBank/DDBJ databases">
        <title>Whole genome shotgun sequence of Gluconobacter wancherniae NBRC 103581.</title>
        <authorList>
            <person name="Hosoyama A."/>
            <person name="Uohara A."/>
            <person name="Ohji S."/>
            <person name="Ichikawa N."/>
        </authorList>
    </citation>
    <scope>NUCLEOTIDE SEQUENCE [LARGE SCALE GENOMIC DNA]</scope>
    <source>
        <strain evidence="2 3">NBRC 103581</strain>
    </source>
</reference>
<dbReference type="RefSeq" id="WP_186819427.1">
    <property type="nucleotide sequence ID" value="NZ_BARC01000005.1"/>
</dbReference>